<feature type="compositionally biased region" description="Basic and acidic residues" evidence="5">
    <location>
        <begin position="338"/>
        <end position="350"/>
    </location>
</feature>
<dbReference type="InterPro" id="IPR005234">
    <property type="entry name" value="ScpB_csome_segregation"/>
</dbReference>
<name>A0A1T2L6B9_9GAMM</name>
<dbReference type="RefSeq" id="WP_078483376.1">
    <property type="nucleotide sequence ID" value="NZ_MPRL01000021.1"/>
</dbReference>
<evidence type="ECO:0000256" key="1">
    <source>
        <dbReference type="ARBA" id="ARBA00022490"/>
    </source>
</evidence>
<dbReference type="OrthoDB" id="9806226at2"/>
<feature type="region of interest" description="Disordered" evidence="5">
    <location>
        <begin position="187"/>
        <end position="350"/>
    </location>
</feature>
<dbReference type="SUPFAM" id="SSF46785">
    <property type="entry name" value="Winged helix' DNA-binding domain"/>
    <property type="match status" value="2"/>
</dbReference>
<organism evidence="6 7">
    <name type="scientific">Solemya pervernicosa gill symbiont</name>
    <dbReference type="NCBI Taxonomy" id="642797"/>
    <lineage>
        <taxon>Bacteria</taxon>
        <taxon>Pseudomonadati</taxon>
        <taxon>Pseudomonadota</taxon>
        <taxon>Gammaproteobacteria</taxon>
        <taxon>sulfur-oxidizing symbionts</taxon>
    </lineage>
</organism>
<dbReference type="Pfam" id="PF04079">
    <property type="entry name" value="SMC_ScpB"/>
    <property type="match status" value="1"/>
</dbReference>
<feature type="compositionally biased region" description="Acidic residues" evidence="5">
    <location>
        <begin position="316"/>
        <end position="337"/>
    </location>
</feature>
<feature type="compositionally biased region" description="Acidic residues" evidence="5">
    <location>
        <begin position="200"/>
        <end position="242"/>
    </location>
</feature>
<reference evidence="6 7" key="1">
    <citation type="submission" date="2016-11" db="EMBL/GenBank/DDBJ databases">
        <title>Mixed transmission modes and dynamic genome evolution in an obligate animal-bacterial symbiosis.</title>
        <authorList>
            <person name="Russell S.L."/>
            <person name="Corbett-Detig R.B."/>
            <person name="Cavanaugh C.M."/>
        </authorList>
    </citation>
    <scope>NUCLEOTIDE SEQUENCE [LARGE SCALE GENOMIC DNA]</scope>
    <source>
        <strain evidence="6">Sveles-Q1</strain>
    </source>
</reference>
<sequence>MMNEEKLTHIVEASLLAAGRPLTLDNLLALFADDDRPDKGELRKAIEQLNELYAERGIEILEVASGYRLQVKSDMEPWVSRLWEERPTRYSRALLETLSLIAYRQPITRGEIEDIRGVSVSSNIVKTLLEREWVRVVGHRDVPGRPAMYSTTREFLDYFNLKGLGDLPPLSELRDIDSINAELDLALPGEGKKPLGGVEGDTEAEDGTAGEGEDTSVAESDQAETDDAADGESEDASEEASGEAESNNGDIDAVENEIAAEPVSGDPVEGDESEATPDNESEEMSRDVSAESDANSDATEETSVEADTEVAATVTDENETASDTDAEQPSESDEAAEVEIRKDADSEQAQ</sequence>
<evidence type="ECO:0000313" key="6">
    <source>
        <dbReference type="EMBL" id="OOZ40602.1"/>
    </source>
</evidence>
<keyword evidence="4" id="KW-0131">Cell cycle</keyword>
<dbReference type="AlphaFoldDB" id="A0A1T2L6B9"/>
<dbReference type="EMBL" id="MPRL01000021">
    <property type="protein sequence ID" value="OOZ40602.1"/>
    <property type="molecule type" value="Genomic_DNA"/>
</dbReference>
<comment type="caution">
    <text evidence="6">The sequence shown here is derived from an EMBL/GenBank/DDBJ whole genome shotgun (WGS) entry which is preliminary data.</text>
</comment>
<protein>
    <submittedName>
        <fullName evidence="6">SMC-Scp complex subunit ScpB</fullName>
    </submittedName>
</protein>
<keyword evidence="7" id="KW-1185">Reference proteome</keyword>
<evidence type="ECO:0000256" key="2">
    <source>
        <dbReference type="ARBA" id="ARBA00022618"/>
    </source>
</evidence>
<dbReference type="GO" id="GO:0051304">
    <property type="term" value="P:chromosome separation"/>
    <property type="evidence" value="ECO:0007669"/>
    <property type="project" value="InterPro"/>
</dbReference>
<gene>
    <name evidence="6" type="ORF">BOW53_07025</name>
</gene>
<feature type="compositionally biased region" description="Acidic residues" evidence="5">
    <location>
        <begin position="268"/>
        <end position="282"/>
    </location>
</feature>
<dbReference type="Proteomes" id="UP000191110">
    <property type="component" value="Unassembled WGS sequence"/>
</dbReference>
<dbReference type="PANTHER" id="PTHR34298">
    <property type="entry name" value="SEGREGATION AND CONDENSATION PROTEIN B"/>
    <property type="match status" value="1"/>
</dbReference>
<keyword evidence="3" id="KW-0159">Chromosome partition</keyword>
<keyword evidence="1" id="KW-0963">Cytoplasm</keyword>
<evidence type="ECO:0000313" key="7">
    <source>
        <dbReference type="Proteomes" id="UP000191110"/>
    </source>
</evidence>
<dbReference type="InterPro" id="IPR036390">
    <property type="entry name" value="WH_DNA-bd_sf"/>
</dbReference>
<dbReference type="GO" id="GO:0051301">
    <property type="term" value="P:cell division"/>
    <property type="evidence" value="ECO:0007669"/>
    <property type="project" value="UniProtKB-KW"/>
</dbReference>
<dbReference type="NCBIfam" id="TIGR00281">
    <property type="entry name" value="SMC-Scp complex subunit ScpB"/>
    <property type="match status" value="1"/>
</dbReference>
<dbReference type="PANTHER" id="PTHR34298:SF2">
    <property type="entry name" value="SEGREGATION AND CONDENSATION PROTEIN B"/>
    <property type="match status" value="1"/>
</dbReference>
<proteinExistence type="predicted"/>
<evidence type="ECO:0000256" key="3">
    <source>
        <dbReference type="ARBA" id="ARBA00022829"/>
    </source>
</evidence>
<keyword evidence="2" id="KW-0132">Cell division</keyword>
<feature type="compositionally biased region" description="Acidic residues" evidence="5">
    <location>
        <begin position="298"/>
        <end position="308"/>
    </location>
</feature>
<dbReference type="InterPro" id="IPR036388">
    <property type="entry name" value="WH-like_DNA-bd_sf"/>
</dbReference>
<dbReference type="Gene3D" id="1.10.10.10">
    <property type="entry name" value="Winged helix-like DNA-binding domain superfamily/Winged helix DNA-binding domain"/>
    <property type="match status" value="2"/>
</dbReference>
<evidence type="ECO:0000256" key="5">
    <source>
        <dbReference type="SAM" id="MobiDB-lite"/>
    </source>
</evidence>
<accession>A0A1T2L6B9</accession>
<evidence type="ECO:0000256" key="4">
    <source>
        <dbReference type="ARBA" id="ARBA00023306"/>
    </source>
</evidence>